<accession>A0ABU5NCP1</accession>
<protein>
    <submittedName>
        <fullName evidence="1">Elm1 superfamily protein</fullName>
    </submittedName>
</protein>
<dbReference type="PANTHER" id="PTHR33986">
    <property type="entry name" value="OS02G0535700 PROTEIN"/>
    <property type="match status" value="1"/>
</dbReference>
<keyword evidence="2" id="KW-1185">Reference proteome</keyword>
<evidence type="ECO:0000313" key="2">
    <source>
        <dbReference type="Proteomes" id="UP001291687"/>
    </source>
</evidence>
<proteinExistence type="predicted"/>
<organism evidence="1 2">
    <name type="scientific">Candidatus Megaera venefica</name>
    <dbReference type="NCBI Taxonomy" id="2055910"/>
    <lineage>
        <taxon>Bacteria</taxon>
        <taxon>Pseudomonadati</taxon>
        <taxon>Pseudomonadota</taxon>
        <taxon>Alphaproteobacteria</taxon>
        <taxon>Rickettsiales</taxon>
        <taxon>Rickettsiaceae</taxon>
        <taxon>Candidatus Megaera</taxon>
    </lineage>
</organism>
<comment type="caution">
    <text evidence="1">The sequence shown here is derived from an EMBL/GenBank/DDBJ whole genome shotgun (WGS) entry which is preliminary data.</text>
</comment>
<name>A0ABU5NCP1_9RICK</name>
<dbReference type="EMBL" id="JARJFB010000062">
    <property type="protein sequence ID" value="MEA0970937.1"/>
    <property type="molecule type" value="Genomic_DNA"/>
</dbReference>
<reference evidence="1 2" key="1">
    <citation type="submission" date="2023-03" db="EMBL/GenBank/DDBJ databases">
        <title>Host association and intracellularity evolved multiple times independently in the Rickettsiales.</title>
        <authorList>
            <person name="Castelli M."/>
            <person name="Nardi T."/>
            <person name="Gammuto L."/>
            <person name="Bellinzona G."/>
            <person name="Sabaneyeva E."/>
            <person name="Potekhin A."/>
            <person name="Serra V."/>
            <person name="Petroni G."/>
            <person name="Sassera D."/>
        </authorList>
    </citation>
    <scope>NUCLEOTIDE SEQUENCE [LARGE SCALE GENOMIC DNA]</scope>
    <source>
        <strain evidence="1 2">Sr 2-6</strain>
    </source>
</reference>
<dbReference type="SUPFAM" id="SSF53756">
    <property type="entry name" value="UDP-Glycosyltransferase/glycogen phosphorylase"/>
    <property type="match status" value="1"/>
</dbReference>
<dbReference type="Proteomes" id="UP001291687">
    <property type="component" value="Unassembled WGS sequence"/>
</dbReference>
<evidence type="ECO:0000313" key="1">
    <source>
        <dbReference type="EMBL" id="MEA0970937.1"/>
    </source>
</evidence>
<dbReference type="Pfam" id="PF06258">
    <property type="entry name" value="Mito_fiss_Elm1"/>
    <property type="match status" value="1"/>
</dbReference>
<sequence>MVKAPIVWVLVDNRIGNANQAIELAETIGKQYEIKNIEYNSFGSLPSYFLSMFPIHIKKSVLSNLKKEPLPDVVISAGRRTAALALYLKKLSNDKIKIIQIMRPNIKPKEFDLIILPQHDSFNYTLPNIVRVIGALTNVQEKIQKSQSDFDTKYPEIKNYIAVIIGGSTKGYKLTTDNAELLSKALINISQDHSLQLFITFSRRTPPLVKSHFTKKFVWPNVIYDPLSGESNPYPAVLGRAEYIISTTDSISMCSEAVSTGKPVYVFCPPSFKLRKHNYFIQQLVDLGLAKRLDLSVNNLEKYDYEPLAEISKVAEIINKKIL</sequence>
<dbReference type="InterPro" id="IPR009367">
    <property type="entry name" value="Elm1-like"/>
</dbReference>
<dbReference type="PANTHER" id="PTHR33986:SF15">
    <property type="entry name" value="MITOCHONDRIAL FISSION PROTEIN ELM1"/>
    <property type="match status" value="1"/>
</dbReference>
<gene>
    <name evidence="1" type="ORF">Megvenef_00906</name>
</gene>